<dbReference type="SUPFAM" id="SSF49265">
    <property type="entry name" value="Fibronectin type III"/>
    <property type="match status" value="2"/>
</dbReference>
<dbReference type="GO" id="GO:0005886">
    <property type="term" value="C:plasma membrane"/>
    <property type="evidence" value="ECO:0007669"/>
    <property type="project" value="TreeGrafter"/>
</dbReference>
<dbReference type="Gene3D" id="2.60.40.10">
    <property type="entry name" value="Immunoglobulins"/>
    <property type="match status" value="2"/>
</dbReference>
<accession>A0A8C6TFN7</accession>
<dbReference type="Proteomes" id="UP000694523">
    <property type="component" value="Unplaced"/>
</dbReference>
<dbReference type="PANTHER" id="PTHR20859">
    <property type="entry name" value="INTERFERON/INTERLEUKIN RECEPTOR"/>
    <property type="match status" value="1"/>
</dbReference>
<reference evidence="2" key="2">
    <citation type="submission" date="2025-09" db="UniProtKB">
        <authorList>
            <consortium name="Ensembl"/>
        </authorList>
    </citation>
    <scope>IDENTIFICATION</scope>
</reference>
<dbReference type="PANTHER" id="PTHR20859:SF85">
    <property type="entry name" value="INTERFERON ALPHA_BETA RECEPTOR 1 ISOFORM X1"/>
    <property type="match status" value="1"/>
</dbReference>
<dbReference type="AlphaFoldDB" id="A0A8C6TFN7"/>
<dbReference type="Ensembl" id="ENSNMLT00000023797.1">
    <property type="protein sequence ID" value="ENSNMLP00000021216.1"/>
    <property type="gene ID" value="ENSNMLG00000013783.1"/>
</dbReference>
<dbReference type="InterPro" id="IPR050650">
    <property type="entry name" value="Type-II_Cytokine-TF_Rcpt"/>
</dbReference>
<dbReference type="InterPro" id="IPR036116">
    <property type="entry name" value="FN3_sf"/>
</dbReference>
<organism evidence="2 3">
    <name type="scientific">Neogobius melanostomus</name>
    <name type="common">round goby</name>
    <dbReference type="NCBI Taxonomy" id="47308"/>
    <lineage>
        <taxon>Eukaryota</taxon>
        <taxon>Metazoa</taxon>
        <taxon>Chordata</taxon>
        <taxon>Craniata</taxon>
        <taxon>Vertebrata</taxon>
        <taxon>Euteleostomi</taxon>
        <taxon>Actinopterygii</taxon>
        <taxon>Neopterygii</taxon>
        <taxon>Teleostei</taxon>
        <taxon>Neoteleostei</taxon>
        <taxon>Acanthomorphata</taxon>
        <taxon>Gobiaria</taxon>
        <taxon>Gobiiformes</taxon>
        <taxon>Gobioidei</taxon>
        <taxon>Gobiidae</taxon>
        <taxon>Benthophilinae</taxon>
        <taxon>Neogobiini</taxon>
        <taxon>Neogobius</taxon>
    </lineage>
</organism>
<sequence length="166" mass="19292">IFLRHLKKIESLCPMFFSLNRKFRLTQNHSKKWRTPCEGTSNWFCDLNPLNLHYLGVFTLRVRATVNGNQSEWAHVDFAPAKEGDCSGTPTRVLVSHAGNDLEVSISEPQTSNNTSMKDKISSLYYRFLYWEQHTNHKPNPWGGHANSTQKTRDLLTVRHRYQQLC</sequence>
<protein>
    <recommendedName>
        <fullName evidence="1">Interferon/interleukin receptor domain-containing protein</fullName>
    </recommendedName>
</protein>
<evidence type="ECO:0000313" key="3">
    <source>
        <dbReference type="Proteomes" id="UP000694523"/>
    </source>
</evidence>
<dbReference type="Pfam" id="PF09294">
    <property type="entry name" value="Interfer-bind"/>
    <property type="match status" value="1"/>
</dbReference>
<dbReference type="InterPro" id="IPR013783">
    <property type="entry name" value="Ig-like_fold"/>
</dbReference>
<feature type="domain" description="Interferon/interleukin receptor" evidence="1">
    <location>
        <begin position="90"/>
        <end position="138"/>
    </location>
</feature>
<dbReference type="GO" id="GO:0004904">
    <property type="term" value="F:interferon receptor activity"/>
    <property type="evidence" value="ECO:0007669"/>
    <property type="project" value="TreeGrafter"/>
</dbReference>
<evidence type="ECO:0000313" key="2">
    <source>
        <dbReference type="Ensembl" id="ENSNMLP00000021216.1"/>
    </source>
</evidence>
<keyword evidence="3" id="KW-1185">Reference proteome</keyword>
<dbReference type="InterPro" id="IPR015373">
    <property type="entry name" value="Interferon/interleukin_rcp_dom"/>
</dbReference>
<evidence type="ECO:0000259" key="1">
    <source>
        <dbReference type="Pfam" id="PF09294"/>
    </source>
</evidence>
<proteinExistence type="predicted"/>
<name>A0A8C6TFN7_9GOBI</name>
<reference evidence="2" key="1">
    <citation type="submission" date="2025-08" db="UniProtKB">
        <authorList>
            <consortium name="Ensembl"/>
        </authorList>
    </citation>
    <scope>IDENTIFICATION</scope>
</reference>